<evidence type="ECO:0000313" key="4">
    <source>
        <dbReference type="Proteomes" id="UP000326671"/>
    </source>
</evidence>
<gene>
    <name evidence="3" type="ORF">F4V44_17465</name>
</gene>
<dbReference type="Proteomes" id="UP000326671">
    <property type="component" value="Unassembled WGS sequence"/>
</dbReference>
<evidence type="ECO:0000313" key="3">
    <source>
        <dbReference type="EMBL" id="KAA9021762.1"/>
    </source>
</evidence>
<reference evidence="3 4" key="1">
    <citation type="submission" date="2019-09" db="EMBL/GenBank/DDBJ databases">
        <title>Whole genome sequences of isolates from the Mars Exploration Rovers.</title>
        <authorList>
            <person name="Seuylemezian A."/>
            <person name="Vaishampayan P."/>
        </authorList>
    </citation>
    <scope>NUCLEOTIDE SEQUENCE [LARGE SCALE GENOMIC DNA]</scope>
    <source>
        <strain evidence="3 4">MER_TA_151</strain>
    </source>
</reference>
<keyword evidence="2" id="KW-0472">Membrane</keyword>
<evidence type="ECO:0000256" key="1">
    <source>
        <dbReference type="SAM" id="MobiDB-lite"/>
    </source>
</evidence>
<dbReference type="EMBL" id="VYKL01000026">
    <property type="protein sequence ID" value="KAA9021762.1"/>
    <property type="molecule type" value="Genomic_DNA"/>
</dbReference>
<keyword evidence="2" id="KW-1133">Transmembrane helix</keyword>
<protein>
    <submittedName>
        <fullName evidence="3">Uncharacterized protein</fullName>
    </submittedName>
</protein>
<dbReference type="OrthoDB" id="71172at2"/>
<organism evidence="3 4">
    <name type="scientific">Niallia endozanthoxylica</name>
    <dbReference type="NCBI Taxonomy" id="2036016"/>
    <lineage>
        <taxon>Bacteria</taxon>
        <taxon>Bacillati</taxon>
        <taxon>Bacillota</taxon>
        <taxon>Bacilli</taxon>
        <taxon>Bacillales</taxon>
        <taxon>Bacillaceae</taxon>
        <taxon>Niallia</taxon>
    </lineage>
</organism>
<comment type="caution">
    <text evidence="3">The sequence shown here is derived from an EMBL/GenBank/DDBJ whole genome shotgun (WGS) entry which is preliminary data.</text>
</comment>
<keyword evidence="4" id="KW-1185">Reference proteome</keyword>
<proteinExistence type="predicted"/>
<dbReference type="RefSeq" id="WP_150441289.1">
    <property type="nucleotide sequence ID" value="NZ_VYKL01000026.1"/>
</dbReference>
<name>A0A5J5HNE7_9BACI</name>
<evidence type="ECO:0000256" key="2">
    <source>
        <dbReference type="SAM" id="Phobius"/>
    </source>
</evidence>
<keyword evidence="2" id="KW-0812">Transmembrane</keyword>
<dbReference type="AlphaFoldDB" id="A0A5J5HNE7"/>
<sequence length="318" mass="37092">MLDGLVGVFVILFIVIIFLISLSFKRKSKKLKNLPIPDHLGIQNENYLPMVQALEQSLSDYYKEAVKNRLLQNHPEWSDYEYEWLFFEMKRFFLINSLLKSVPMFSSRVDDIWHEMLMFTREYETFSKNFYHELLHHIPNTDNTLISNERGFFDWIYLSLFDSTPNSREIWGGFLQEPINRTILDDFRQLSDEDLIRKYFREHSDWMEIKGDVIRKMKKEIFQSDDVKQGKKTLAVPPTSSEQHYFQYAMGAAVFYSIYEDDQYQEQMHEWHPCDYYKGPPTGASSCTAFACSSSSDHDSGGSNGDSSCASCGGGCSS</sequence>
<feature type="transmembrane region" description="Helical" evidence="2">
    <location>
        <begin position="6"/>
        <end position="24"/>
    </location>
</feature>
<accession>A0A5J5HNE7</accession>
<feature type="region of interest" description="Disordered" evidence="1">
    <location>
        <begin position="298"/>
        <end position="318"/>
    </location>
</feature>